<proteinExistence type="predicted"/>
<name>A0A4Q2SEP3_9ACTN</name>
<feature type="region of interest" description="Disordered" evidence="1">
    <location>
        <begin position="1161"/>
        <end position="1186"/>
    </location>
</feature>
<feature type="region of interest" description="Disordered" evidence="1">
    <location>
        <begin position="1137"/>
        <end position="1156"/>
    </location>
</feature>
<accession>A0A4Q2SEP3</accession>
<dbReference type="NCBIfam" id="NF041492">
    <property type="entry name" value="MobF"/>
    <property type="match status" value="1"/>
</dbReference>
<keyword evidence="4" id="KW-1185">Reference proteome</keyword>
<feature type="compositionally biased region" description="Basic and acidic residues" evidence="1">
    <location>
        <begin position="1139"/>
        <end position="1152"/>
    </location>
</feature>
<dbReference type="Pfam" id="PF13604">
    <property type="entry name" value="AAA_30"/>
    <property type="match status" value="1"/>
</dbReference>
<protein>
    <submittedName>
        <fullName evidence="3">Conjugal transfer protein</fullName>
    </submittedName>
</protein>
<dbReference type="Proteomes" id="UP000293291">
    <property type="component" value="Unassembled WGS sequence"/>
</dbReference>
<dbReference type="CDD" id="cd18809">
    <property type="entry name" value="SF1_C_RecD"/>
    <property type="match status" value="1"/>
</dbReference>
<organism evidence="3 4">
    <name type="scientific">Nocardioides ganghwensis</name>
    <dbReference type="NCBI Taxonomy" id="252230"/>
    <lineage>
        <taxon>Bacteria</taxon>
        <taxon>Bacillati</taxon>
        <taxon>Actinomycetota</taxon>
        <taxon>Actinomycetes</taxon>
        <taxon>Propionibacteriales</taxon>
        <taxon>Nocardioidaceae</taxon>
        <taxon>Nocardioides</taxon>
    </lineage>
</organism>
<dbReference type="InterPro" id="IPR027417">
    <property type="entry name" value="P-loop_NTPase"/>
</dbReference>
<comment type="caution">
    <text evidence="3">The sequence shown here is derived from an EMBL/GenBank/DDBJ whole genome shotgun (WGS) entry which is preliminary data.</text>
</comment>
<dbReference type="InterPro" id="IPR014862">
    <property type="entry name" value="TrwC"/>
</dbReference>
<dbReference type="Pfam" id="PF08751">
    <property type="entry name" value="TrwC"/>
    <property type="match status" value="1"/>
</dbReference>
<dbReference type="AlphaFoldDB" id="A0A4Q2SEP3"/>
<evidence type="ECO:0000313" key="3">
    <source>
        <dbReference type="EMBL" id="RYC03542.1"/>
    </source>
</evidence>
<feature type="domain" description="TrwC relaxase" evidence="2">
    <location>
        <begin position="3"/>
        <end position="359"/>
    </location>
</feature>
<dbReference type="Gene3D" id="3.40.50.300">
    <property type="entry name" value="P-loop containing nucleotide triphosphate hydrolases"/>
    <property type="match status" value="2"/>
</dbReference>
<reference evidence="3 4" key="1">
    <citation type="submission" date="2019-01" db="EMBL/GenBank/DDBJ databases">
        <title>Novel species of Nocardioides.</title>
        <authorList>
            <person name="Liu Q."/>
            <person name="Xin Y.-H."/>
        </authorList>
    </citation>
    <scope>NUCLEOTIDE SEQUENCE [LARGE SCALE GENOMIC DNA]</scope>
    <source>
        <strain evidence="3 4">CGMCC 4.6875</strain>
    </source>
</reference>
<evidence type="ECO:0000313" key="4">
    <source>
        <dbReference type="Proteomes" id="UP000293291"/>
    </source>
</evidence>
<dbReference type="SUPFAM" id="SSF52540">
    <property type="entry name" value="P-loop containing nucleoside triphosphate hydrolases"/>
    <property type="match status" value="2"/>
</dbReference>
<dbReference type="SUPFAM" id="SSF55464">
    <property type="entry name" value="Origin of replication-binding domain, RBD-like"/>
    <property type="match status" value="1"/>
</dbReference>
<gene>
    <name evidence="3" type="ORF">EUA07_05930</name>
</gene>
<dbReference type="OrthoDB" id="4524286at2"/>
<sequence>MSAGRGYDYLLKSVVRGDRDMGESTALTRYYAEEGTPPGRWLGSGLHALGNGLVRQGDEVTPQQLALLLGSGRDPVTGSPLGRAFPEYDGVKARVAARVAKLPRDLSAGQRREAAAEITREEVAAGTRRAVAGYDFTFSVPKSVSVLWGVADAGTQALILEAHHQAMEEVIAFLEREVATTRRGVDAGDGAVAQADIVGILATAYDHWDSRVGDPQLHTHVVISNKVKTAGDGRWRSLDGRPLHAAVVALSAHYNAVLADRITRAFGIEWEQRDRGNNHNPAWELECVPESLIGEFSSRSRMIEKETDRLIAEYVDRHGHRPSATRIIELRAKATLETRPDKVVRSLFDLTGEWRGRAHTILGQSPVEWARSVTARPVARPTLRADDIPLQVIAEVGVSVVGAVSEKWSTWRHWNLWAEASRQTMGWRFASAEDREAVVGMVVDAAEQESLRLTPPELAISPEVFRREDGSTVFRPRHSVVFTSAELLAAEDQLLARSEDRTAPAVGRDVIERVARRQHLLSAEQVETLAQIVVSGRQVDLLVGPAGAGKTTAMHALKTAWTTVHGKGSVVGLAPSAVAAQVLAADLGIGCENTAKWLHDHDHNRDADHDGGGAWFRSGQLVIIDEATLAGTLALDRITALAAAAGAKVLLVGDWAQLQSVEAGGAFTLLVSARPEVPELTEVHRFTHGWEKTASLDLRTGRTEIISTYVQHERVREGTTEEMMDAAYAAWRDDVRSGRTTILVAEASETVQRLNARARAERIAGGGPAGSIEVRLGDGAGASIGDLVITRRNDRRLHPMHGGRCGGWVRNGDRWRVTHVYHDESMTVSRLGSSDAASNTDSVTLPAAYVAEHVDLGYAVTAHRAQGITVDTAHVVVSSATTRENFYVSMTRGSDANVAYVALDHPDEVHAPPEPDDVSVRTVLYGVLKHSGVELSAHQTLVAEQDRWSSIAQLSAEYETIAAVAQRDRWVSLLDGCGLTEEQLASVLQSDSFGPLTAELRRAEANRHDVNQLLPALIAQRSLEDAHDVGAVLISRLRRAARLGRGMRPREPKYIVGLIPVAEGPMSPEMSTALAERQLLMEARAVALADEAFEADEPWLKRLGTPPPTDAAHSRWLDEVRTVAAYRDRYQVDTCGTLDEPRTDAQKRDAAHARQAIRRARAIADQENASRSGGRPNAHLPERTIS</sequence>
<evidence type="ECO:0000256" key="1">
    <source>
        <dbReference type="SAM" id="MobiDB-lite"/>
    </source>
</evidence>
<evidence type="ECO:0000259" key="2">
    <source>
        <dbReference type="Pfam" id="PF08751"/>
    </source>
</evidence>
<dbReference type="EMBL" id="SDWU01000005">
    <property type="protein sequence ID" value="RYC03542.1"/>
    <property type="molecule type" value="Genomic_DNA"/>
</dbReference>
<dbReference type="Gene3D" id="2.30.30.940">
    <property type="match status" value="1"/>
</dbReference>